<name>A0ABT9MX28_9ACTN</name>
<organism evidence="1 2">
    <name type="scientific">Catenuloplanes nepalensis</name>
    <dbReference type="NCBI Taxonomy" id="587533"/>
    <lineage>
        <taxon>Bacteria</taxon>
        <taxon>Bacillati</taxon>
        <taxon>Actinomycetota</taxon>
        <taxon>Actinomycetes</taxon>
        <taxon>Micromonosporales</taxon>
        <taxon>Micromonosporaceae</taxon>
        <taxon>Catenuloplanes</taxon>
    </lineage>
</organism>
<comment type="caution">
    <text evidence="1">The sequence shown here is derived from an EMBL/GenBank/DDBJ whole genome shotgun (WGS) entry which is preliminary data.</text>
</comment>
<dbReference type="PANTHER" id="PTHR39550:SF1">
    <property type="entry name" value="SLL0658 PROTEIN"/>
    <property type="match status" value="1"/>
</dbReference>
<dbReference type="InterPro" id="IPR021799">
    <property type="entry name" value="PIN-like_prokaryotic"/>
</dbReference>
<dbReference type="EMBL" id="JAUSRA010000001">
    <property type="protein sequence ID" value="MDP9796004.1"/>
    <property type="molecule type" value="Genomic_DNA"/>
</dbReference>
<sequence length="154" mass="16444">MLGDLRAGLDSFIPEPVRMEIRDGAATRPELAQILEADWLQAVPLDTLDRIKRFTVWAGRIGAGSRHVGEASVLAVAEELGITALIDDRDATRTARTYGVDVHGTIWLLASACRDGKLTVAAAGNLVEGLSATGMRLPCGGGEFHRFAARHGLL</sequence>
<accession>A0ABT9MX28</accession>
<evidence type="ECO:0000313" key="1">
    <source>
        <dbReference type="EMBL" id="MDP9796004.1"/>
    </source>
</evidence>
<dbReference type="PANTHER" id="PTHR39550">
    <property type="entry name" value="SLL0658 PROTEIN"/>
    <property type="match status" value="1"/>
</dbReference>
<protein>
    <submittedName>
        <fullName evidence="1">Nucleic acid-binding protein</fullName>
    </submittedName>
</protein>
<reference evidence="1 2" key="1">
    <citation type="submission" date="2023-07" db="EMBL/GenBank/DDBJ databases">
        <title>Sequencing the genomes of 1000 actinobacteria strains.</title>
        <authorList>
            <person name="Klenk H.-P."/>
        </authorList>
    </citation>
    <scope>NUCLEOTIDE SEQUENCE [LARGE SCALE GENOMIC DNA]</scope>
    <source>
        <strain evidence="1 2">DSM 44710</strain>
    </source>
</reference>
<evidence type="ECO:0000313" key="2">
    <source>
        <dbReference type="Proteomes" id="UP001240984"/>
    </source>
</evidence>
<gene>
    <name evidence="1" type="ORF">J2S43_004516</name>
</gene>
<dbReference type="Proteomes" id="UP001240984">
    <property type="component" value="Unassembled WGS sequence"/>
</dbReference>
<dbReference type="Pfam" id="PF11848">
    <property type="entry name" value="DUF3368"/>
    <property type="match status" value="1"/>
</dbReference>
<keyword evidence="2" id="KW-1185">Reference proteome</keyword>
<proteinExistence type="predicted"/>